<proteinExistence type="inferred from homology"/>
<reference evidence="4" key="1">
    <citation type="journal article" date="2019" name="Int. J. Syst. Evol. Microbiol.">
        <title>The Global Catalogue of Microorganisms (GCM) 10K type strain sequencing project: providing services to taxonomists for standard genome sequencing and annotation.</title>
        <authorList>
            <consortium name="The Broad Institute Genomics Platform"/>
            <consortium name="The Broad Institute Genome Sequencing Center for Infectious Disease"/>
            <person name="Wu L."/>
            <person name="Ma J."/>
        </authorList>
    </citation>
    <scope>NUCLEOTIDE SEQUENCE [LARGE SCALE GENOMIC DNA]</scope>
    <source>
        <strain evidence="4">CGMCC 4.7304</strain>
    </source>
</reference>
<dbReference type="RefSeq" id="WP_390314041.1">
    <property type="nucleotide sequence ID" value="NZ_JBHSPB010000001.1"/>
</dbReference>
<keyword evidence="4" id="KW-1185">Reference proteome</keyword>
<dbReference type="Gene3D" id="3.40.1620.10">
    <property type="entry name" value="YefM-like domain"/>
    <property type="match status" value="1"/>
</dbReference>
<dbReference type="Proteomes" id="UP001596083">
    <property type="component" value="Unassembled WGS sequence"/>
</dbReference>
<dbReference type="NCBIfam" id="TIGR01552">
    <property type="entry name" value="phd_fam"/>
    <property type="match status" value="1"/>
</dbReference>
<evidence type="ECO:0000313" key="4">
    <source>
        <dbReference type="Proteomes" id="UP001596083"/>
    </source>
</evidence>
<comment type="caution">
    <text evidence="3">The sequence shown here is derived from an EMBL/GenBank/DDBJ whole genome shotgun (WGS) entry which is preliminary data.</text>
</comment>
<comment type="function">
    <text evidence="2">Antitoxin component of a type II toxin-antitoxin (TA) system.</text>
</comment>
<sequence>MDNIVTASEVRARLALYLNQAEQGTATVISRNGVPVAALVPLGDFQALEDAADALLAREAETVRAEGGPTASLEELVAELSDEEGSYFC</sequence>
<dbReference type="Pfam" id="PF02604">
    <property type="entry name" value="PhdYeFM_antitox"/>
    <property type="match status" value="1"/>
</dbReference>
<accession>A0ABW0YU93</accession>
<dbReference type="InterPro" id="IPR036165">
    <property type="entry name" value="YefM-like_sf"/>
</dbReference>
<evidence type="ECO:0000313" key="3">
    <source>
        <dbReference type="EMBL" id="MFC5719062.1"/>
    </source>
</evidence>
<evidence type="ECO:0000256" key="2">
    <source>
        <dbReference type="RuleBase" id="RU362080"/>
    </source>
</evidence>
<protein>
    <recommendedName>
        <fullName evidence="2">Antitoxin</fullName>
    </recommendedName>
</protein>
<dbReference type="SUPFAM" id="SSF143120">
    <property type="entry name" value="YefM-like"/>
    <property type="match status" value="1"/>
</dbReference>
<evidence type="ECO:0000256" key="1">
    <source>
        <dbReference type="ARBA" id="ARBA00009981"/>
    </source>
</evidence>
<dbReference type="InterPro" id="IPR006442">
    <property type="entry name" value="Antitoxin_Phd/YefM"/>
</dbReference>
<comment type="similarity">
    <text evidence="1 2">Belongs to the phD/YefM antitoxin family.</text>
</comment>
<gene>
    <name evidence="3" type="ORF">ACFP1Z_02545</name>
</gene>
<name>A0ABW0YU93_9ACTN</name>
<dbReference type="EMBL" id="JBHSPB010000001">
    <property type="protein sequence ID" value="MFC5719062.1"/>
    <property type="molecule type" value="Genomic_DNA"/>
</dbReference>
<organism evidence="3 4">
    <name type="scientific">Streptomyces gamaensis</name>
    <dbReference type="NCBI Taxonomy" id="1763542"/>
    <lineage>
        <taxon>Bacteria</taxon>
        <taxon>Bacillati</taxon>
        <taxon>Actinomycetota</taxon>
        <taxon>Actinomycetes</taxon>
        <taxon>Kitasatosporales</taxon>
        <taxon>Streptomycetaceae</taxon>
        <taxon>Streptomyces</taxon>
    </lineage>
</organism>